<organism evidence="1">
    <name type="scientific">Lepeophtheirus salmonis</name>
    <name type="common">Salmon louse</name>
    <name type="synonym">Caligus salmonis</name>
    <dbReference type="NCBI Taxonomy" id="72036"/>
    <lineage>
        <taxon>Eukaryota</taxon>
        <taxon>Metazoa</taxon>
        <taxon>Ecdysozoa</taxon>
        <taxon>Arthropoda</taxon>
        <taxon>Crustacea</taxon>
        <taxon>Multicrustacea</taxon>
        <taxon>Hexanauplia</taxon>
        <taxon>Copepoda</taxon>
        <taxon>Siphonostomatoida</taxon>
        <taxon>Caligidae</taxon>
        <taxon>Lepeophtheirus</taxon>
    </lineage>
</organism>
<reference evidence="1" key="1">
    <citation type="submission" date="2014-05" db="EMBL/GenBank/DDBJ databases">
        <authorList>
            <person name="Chronopoulou M."/>
        </authorList>
    </citation>
    <scope>NUCLEOTIDE SEQUENCE</scope>
    <source>
        <tissue evidence="1">Whole organism</tissue>
    </source>
</reference>
<evidence type="ECO:0000313" key="1">
    <source>
        <dbReference type="EMBL" id="CDW34913.1"/>
    </source>
</evidence>
<name>A0A0K2U9K9_LEPSM</name>
<protein>
    <submittedName>
        <fullName evidence="1">Uncharacterized protein</fullName>
    </submittedName>
</protein>
<dbReference type="EMBL" id="HACA01017552">
    <property type="protein sequence ID" value="CDW34913.1"/>
    <property type="molecule type" value="Transcribed_RNA"/>
</dbReference>
<accession>A0A0K2U9K9</accession>
<dbReference type="AlphaFoldDB" id="A0A0K2U9K9"/>
<proteinExistence type="predicted"/>
<sequence length="168" mass="19045">MHMVHIHESQLPHNGQLEVLIINSIFGGHGEGKGMGDLQARVLYQSQKSPLGHSLICGIHFVTMLDELHHDQSVDLYGLNGVPGSFNSFSCAIRHFLREYELNLTRKQGLFLSSMMTIDERASIYTVLLTAAMKKLETEMHLRRKDQGDNMENVWPGNSQMNKVFYST</sequence>